<keyword evidence="1" id="KW-1133">Transmembrane helix</keyword>
<dbReference type="Proteomes" id="UP001500016">
    <property type="component" value="Unassembled WGS sequence"/>
</dbReference>
<name>A0ABN2VN62_9ACTN</name>
<reference evidence="2 3" key="1">
    <citation type="journal article" date="2019" name="Int. J. Syst. Evol. Microbiol.">
        <title>The Global Catalogue of Microorganisms (GCM) 10K type strain sequencing project: providing services to taxonomists for standard genome sequencing and annotation.</title>
        <authorList>
            <consortium name="The Broad Institute Genomics Platform"/>
            <consortium name="The Broad Institute Genome Sequencing Center for Infectious Disease"/>
            <person name="Wu L."/>
            <person name="Ma J."/>
        </authorList>
    </citation>
    <scope>NUCLEOTIDE SEQUENCE [LARGE SCALE GENOMIC DNA]</scope>
    <source>
        <strain evidence="2 3">JCM 15478</strain>
    </source>
</reference>
<evidence type="ECO:0000313" key="3">
    <source>
        <dbReference type="Proteomes" id="UP001500016"/>
    </source>
</evidence>
<keyword evidence="1" id="KW-0812">Transmembrane</keyword>
<comment type="caution">
    <text evidence="2">The sequence shown here is derived from an EMBL/GenBank/DDBJ whole genome shotgun (WGS) entry which is preliminary data.</text>
</comment>
<organism evidence="2 3">
    <name type="scientific">Streptomyces albiaxialis</name>
    <dbReference type="NCBI Taxonomy" id="329523"/>
    <lineage>
        <taxon>Bacteria</taxon>
        <taxon>Bacillati</taxon>
        <taxon>Actinomycetota</taxon>
        <taxon>Actinomycetes</taxon>
        <taxon>Kitasatosporales</taxon>
        <taxon>Streptomycetaceae</taxon>
        <taxon>Streptomyces</taxon>
    </lineage>
</organism>
<protein>
    <submittedName>
        <fullName evidence="2">Uncharacterized protein</fullName>
    </submittedName>
</protein>
<evidence type="ECO:0000256" key="1">
    <source>
        <dbReference type="SAM" id="Phobius"/>
    </source>
</evidence>
<feature type="transmembrane region" description="Helical" evidence="1">
    <location>
        <begin position="6"/>
        <end position="28"/>
    </location>
</feature>
<gene>
    <name evidence="2" type="ORF">GCM10009801_13870</name>
</gene>
<keyword evidence="1" id="KW-0472">Membrane</keyword>
<evidence type="ECO:0000313" key="2">
    <source>
        <dbReference type="EMBL" id="GAA2066940.1"/>
    </source>
</evidence>
<sequence>MHGGLPVIGFSLLVYGAVGVVVLVRDGVGTWRDRRRGRRGSGGACVPTVS</sequence>
<accession>A0ABN2VN62</accession>
<dbReference type="EMBL" id="BAAAPE010000002">
    <property type="protein sequence ID" value="GAA2066940.1"/>
    <property type="molecule type" value="Genomic_DNA"/>
</dbReference>
<proteinExistence type="predicted"/>
<keyword evidence="3" id="KW-1185">Reference proteome</keyword>